<protein>
    <submittedName>
        <fullName evidence="3">ADP-heptose:LPS heptosyltransferase</fullName>
    </submittedName>
</protein>
<dbReference type="GO" id="GO:0005829">
    <property type="term" value="C:cytosol"/>
    <property type="evidence" value="ECO:0007669"/>
    <property type="project" value="TreeGrafter"/>
</dbReference>
<gene>
    <name evidence="3" type="ORF">SAMN05421770_1011188</name>
</gene>
<accession>A0A239EX44</accession>
<dbReference type="SUPFAM" id="SSF53756">
    <property type="entry name" value="UDP-Glycosyltransferase/glycogen phosphorylase"/>
    <property type="match status" value="1"/>
</dbReference>
<dbReference type="GO" id="GO:0008713">
    <property type="term" value="F:ADP-heptose-lipopolysaccharide heptosyltransferase activity"/>
    <property type="evidence" value="ECO:0007669"/>
    <property type="project" value="TreeGrafter"/>
</dbReference>
<sequence>MFSHGLRSSVHAARTAKLLTRFGLDLRRSAALVDTGAVSKTVRRVLIYRLGSLGDQVVALPSLHLVRRSFPQAGLCMLTNFPVSGKAPAAAAILDPELIQGYVRYVVGLRNPLELVRLWAAIRRLRPDVVVYLAGARGVKVAKRDAWFFRLCGVRRLIGVPDTEDLQQNRLLDGGGRYESEAARLARTLESLGDARLESPRSWDLWLGDGERERAGQALEPAGGRPVIAVSIGTKQQTNDWGAERWRALLGRLGALLPGYALVLNGAADEREASDAIAEGWRGANSGPVLNLCGQLTPRESAAAFAQARVFVGHDSGPMHLAAAVQTPCVAIFSARQKPGVWFPHGAQHRVIYHQTDCWNCGLTVCVAEGKRCIYSIAVDEVVGAVLGALGMGGLVAVDGMGATGATAATEADPLRG</sequence>
<dbReference type="AlphaFoldDB" id="A0A239EX44"/>
<keyword evidence="2 3" id="KW-0808">Transferase</keyword>
<keyword evidence="1" id="KW-0328">Glycosyltransferase</keyword>
<organism evidence="3 4">
    <name type="scientific">Granulicella rosea</name>
    <dbReference type="NCBI Taxonomy" id="474952"/>
    <lineage>
        <taxon>Bacteria</taxon>
        <taxon>Pseudomonadati</taxon>
        <taxon>Acidobacteriota</taxon>
        <taxon>Terriglobia</taxon>
        <taxon>Terriglobales</taxon>
        <taxon>Acidobacteriaceae</taxon>
        <taxon>Granulicella</taxon>
    </lineage>
</organism>
<evidence type="ECO:0000256" key="2">
    <source>
        <dbReference type="ARBA" id="ARBA00022679"/>
    </source>
</evidence>
<evidence type="ECO:0000313" key="4">
    <source>
        <dbReference type="Proteomes" id="UP000198356"/>
    </source>
</evidence>
<dbReference type="PANTHER" id="PTHR30160">
    <property type="entry name" value="TETRAACYLDISACCHARIDE 4'-KINASE-RELATED"/>
    <property type="match status" value="1"/>
</dbReference>
<dbReference type="CDD" id="cd03789">
    <property type="entry name" value="GT9_LPS_heptosyltransferase"/>
    <property type="match status" value="1"/>
</dbReference>
<evidence type="ECO:0000313" key="3">
    <source>
        <dbReference type="EMBL" id="SNS48868.1"/>
    </source>
</evidence>
<dbReference type="EMBL" id="FZOU01000001">
    <property type="protein sequence ID" value="SNS48868.1"/>
    <property type="molecule type" value="Genomic_DNA"/>
</dbReference>
<reference evidence="3 4" key="1">
    <citation type="submission" date="2017-06" db="EMBL/GenBank/DDBJ databases">
        <authorList>
            <person name="Kim H.J."/>
            <person name="Triplett B.A."/>
        </authorList>
    </citation>
    <scope>NUCLEOTIDE SEQUENCE [LARGE SCALE GENOMIC DNA]</scope>
    <source>
        <strain evidence="3 4">DSM 18704</strain>
    </source>
</reference>
<dbReference type="PANTHER" id="PTHR30160:SF1">
    <property type="entry name" value="LIPOPOLYSACCHARIDE 1,2-N-ACETYLGLUCOSAMINETRANSFERASE-RELATED"/>
    <property type="match status" value="1"/>
</dbReference>
<proteinExistence type="predicted"/>
<dbReference type="InterPro" id="IPR002201">
    <property type="entry name" value="Glyco_trans_9"/>
</dbReference>
<name>A0A239EX44_9BACT</name>
<dbReference type="Pfam" id="PF01075">
    <property type="entry name" value="Glyco_transf_9"/>
    <property type="match status" value="1"/>
</dbReference>
<evidence type="ECO:0000256" key="1">
    <source>
        <dbReference type="ARBA" id="ARBA00022676"/>
    </source>
</evidence>
<dbReference type="Gene3D" id="3.40.50.2000">
    <property type="entry name" value="Glycogen Phosphorylase B"/>
    <property type="match status" value="2"/>
</dbReference>
<keyword evidence="4" id="KW-1185">Reference proteome</keyword>
<dbReference type="Proteomes" id="UP000198356">
    <property type="component" value="Unassembled WGS sequence"/>
</dbReference>
<dbReference type="InterPro" id="IPR051199">
    <property type="entry name" value="LPS_LOS_Heptosyltrfase"/>
</dbReference>
<dbReference type="GO" id="GO:0009244">
    <property type="term" value="P:lipopolysaccharide core region biosynthetic process"/>
    <property type="evidence" value="ECO:0007669"/>
    <property type="project" value="TreeGrafter"/>
</dbReference>